<keyword evidence="9" id="KW-0233">DNA recombination</keyword>
<dbReference type="EMBL" id="KN839854">
    <property type="protein sequence ID" value="KIJ62619.1"/>
    <property type="molecule type" value="Genomic_DNA"/>
</dbReference>
<proteinExistence type="inferred from homology"/>
<comment type="similarity">
    <text evidence="3">Belongs to the SMC family. SMC6 subfamily.</text>
</comment>
<evidence type="ECO:0000256" key="5">
    <source>
        <dbReference type="ARBA" id="ARBA00022741"/>
    </source>
</evidence>
<keyword evidence="16" id="KW-1185">Reference proteome</keyword>
<protein>
    <recommendedName>
        <fullName evidence="14">RecF/RecN/SMC N-terminal domain-containing protein</fullName>
    </recommendedName>
</protein>
<sequence length="1144" mass="129470">MAKRKVSIDSDDEAPGSSQASKRARTEDSDEDVEEVPSAAPKREKKPVINGKGRGKARDAGSDDDDEEDIHMSDERNEEDEKQFEEDHGEAIRHKIQQRRNTIGGIAEHGIIESVEMKQFMCHPHLTFTFGPQINFIIGHNGSGKSAVLSAITIALGGKANSTGRGNGLKSFIREGQHKAEITIVLKNQGEEAYKPKEYGKSIVIRRTFNRDGASSWKIMSKDGVQVSTKKDELAAICDHMNIQVDNPMNVLTQDAARQFLSASHPSDKYKFFLRGTQLSQLSEEYDTCLDNINQTKKVLHQKKQVIPDLRASFKEATARFQEASKAREQRYKADELKKELAWAHVATKQQEMEAKFDEVAKAQRRLPKIEAELQTAESQFHLASEEVERYEREHAELGNIDHLNAKRTELQDKMRVNKTQLNDFKNDERAMSTSLTALNKSIKDYDTQIAAETRRLEAHTQVKRDEINRRLEAAKDAVAEADRQNKEIIERKRAKLSEQTEVKDKGMAAEAKRKQAQERIQECQTMITRCKEQEKNSLAPYGHDIRGVLQAIGRTRWHGETPIGPLGTFVKLKDQRWAPLLRAQLGNMMTAFACTDARDRQQLKKILDQSKNYHVNIIISERDLFDYSGGEPPSDVLTVLRALDVSDPYVLRILINSSNIERILLAPDRGAGDAVLKGFRGGGVAWTADHMRVTRYAEGGGSSIGFNRVKGGDPRNMLFATTDMATALGEWEGRLQTAEAEYKVIHAEYSQYSQTYGDLTREIQGMTGPERSAYETLRAAKSTHAQLQEEANEEMPAGISGLQSAKDEAELEKQSIMEQYTDLAKRKTAINEQQTALLTEMNAVKEQIQNFEQTRGTVTAKVVDAVTNRLEAQKNRQFYQNKLDKEKEKVAEIEAIANTLQEEFTNWTERAEEYCPRVDNPRKVADVQRNLDSVQAALKERERRHGATVEEMTIEVNKAKADLDSAERDLHSLAALNNALKRSLVARLDRWHEFRRHIALRCKLIFQCHLSERGYYGKVLFDHVNQTLQLKVQTDSQALTQARDKDPRSLSGGEKSFSTICLLLSLWDSIGCPLRCLDEFDVFMDAVNRRISMRMMIDTANASDKKQYILITPQDMGNVQFGQSVRVHRMTDPERGQGTLAFS</sequence>
<dbReference type="GO" id="GO:0035861">
    <property type="term" value="C:site of double-strand break"/>
    <property type="evidence" value="ECO:0007669"/>
    <property type="project" value="TreeGrafter"/>
</dbReference>
<dbReference type="SUPFAM" id="SSF52540">
    <property type="entry name" value="P-loop containing nucleoside triphosphate hydrolases"/>
    <property type="match status" value="1"/>
</dbReference>
<dbReference type="GO" id="GO:0005524">
    <property type="term" value="F:ATP binding"/>
    <property type="evidence" value="ECO:0007669"/>
    <property type="project" value="UniProtKB-KW"/>
</dbReference>
<feature type="coiled-coil region" evidence="12">
    <location>
        <begin position="346"/>
        <end position="394"/>
    </location>
</feature>
<dbReference type="InterPro" id="IPR027417">
    <property type="entry name" value="P-loop_NTPase"/>
</dbReference>
<evidence type="ECO:0000256" key="4">
    <source>
        <dbReference type="ARBA" id="ARBA00022454"/>
    </source>
</evidence>
<dbReference type="GO" id="GO:0003697">
    <property type="term" value="F:single-stranded DNA binding"/>
    <property type="evidence" value="ECO:0007669"/>
    <property type="project" value="TreeGrafter"/>
</dbReference>
<keyword evidence="7" id="KW-0067">ATP-binding</keyword>
<accession>A0A0C9VAB9</accession>
<dbReference type="InterPro" id="IPR003395">
    <property type="entry name" value="RecF/RecN/SMC_N"/>
</dbReference>
<comment type="subcellular location">
    <subcellularLocation>
        <location evidence="2">Chromosome</location>
    </subcellularLocation>
    <subcellularLocation>
        <location evidence="1">Nucleus</location>
    </subcellularLocation>
</comment>
<dbReference type="OrthoDB" id="10072614at2759"/>
<evidence type="ECO:0000256" key="12">
    <source>
        <dbReference type="SAM" id="Coils"/>
    </source>
</evidence>
<evidence type="ECO:0000259" key="14">
    <source>
        <dbReference type="Pfam" id="PF02463"/>
    </source>
</evidence>
<feature type="region of interest" description="Disordered" evidence="13">
    <location>
        <begin position="1"/>
        <end position="89"/>
    </location>
</feature>
<evidence type="ECO:0000313" key="16">
    <source>
        <dbReference type="Proteomes" id="UP000053820"/>
    </source>
</evidence>
<keyword evidence="10" id="KW-0234">DNA repair</keyword>
<keyword evidence="11" id="KW-0539">Nucleus</keyword>
<dbReference type="Pfam" id="PF02463">
    <property type="entry name" value="SMC_N"/>
    <property type="match status" value="1"/>
</dbReference>
<reference evidence="15 16" key="1">
    <citation type="submission" date="2014-04" db="EMBL/GenBank/DDBJ databases">
        <title>Evolutionary Origins and Diversification of the Mycorrhizal Mutualists.</title>
        <authorList>
            <consortium name="DOE Joint Genome Institute"/>
            <consortium name="Mycorrhizal Genomics Consortium"/>
            <person name="Kohler A."/>
            <person name="Kuo A."/>
            <person name="Nagy L.G."/>
            <person name="Floudas D."/>
            <person name="Copeland A."/>
            <person name="Barry K.W."/>
            <person name="Cichocki N."/>
            <person name="Veneault-Fourrey C."/>
            <person name="LaButti K."/>
            <person name="Lindquist E.A."/>
            <person name="Lipzen A."/>
            <person name="Lundell T."/>
            <person name="Morin E."/>
            <person name="Murat C."/>
            <person name="Riley R."/>
            <person name="Ohm R."/>
            <person name="Sun H."/>
            <person name="Tunlid A."/>
            <person name="Henrissat B."/>
            <person name="Grigoriev I.V."/>
            <person name="Hibbett D.S."/>
            <person name="Martin F."/>
        </authorList>
    </citation>
    <scope>NUCLEOTIDE SEQUENCE [LARGE SCALE GENOMIC DNA]</scope>
    <source>
        <strain evidence="15 16">MD-312</strain>
    </source>
</reference>
<keyword evidence="8 12" id="KW-0175">Coiled coil</keyword>
<dbReference type="Gene3D" id="3.40.50.300">
    <property type="entry name" value="P-loop containing nucleotide triphosphate hydrolases"/>
    <property type="match status" value="2"/>
</dbReference>
<evidence type="ECO:0000256" key="7">
    <source>
        <dbReference type="ARBA" id="ARBA00022840"/>
    </source>
</evidence>
<dbReference type="PANTHER" id="PTHR19306">
    <property type="entry name" value="STRUCTURAL MAINTENANCE OF CHROMOSOMES 5,6 SMC5, SMC6"/>
    <property type="match status" value="1"/>
</dbReference>
<name>A0A0C9VAB9_9AGAM</name>
<dbReference type="AlphaFoldDB" id="A0A0C9VAB9"/>
<dbReference type="GO" id="GO:0005634">
    <property type="term" value="C:nucleus"/>
    <property type="evidence" value="ECO:0007669"/>
    <property type="project" value="UniProtKB-SubCell"/>
</dbReference>
<evidence type="ECO:0000313" key="15">
    <source>
        <dbReference type="EMBL" id="KIJ62619.1"/>
    </source>
</evidence>
<evidence type="ECO:0000256" key="13">
    <source>
        <dbReference type="SAM" id="MobiDB-lite"/>
    </source>
</evidence>
<keyword evidence="6" id="KW-0227">DNA damage</keyword>
<feature type="coiled-coil region" evidence="12">
    <location>
        <begin position="800"/>
        <end position="984"/>
    </location>
</feature>
<feature type="domain" description="RecF/RecN/SMC N-terminal" evidence="14">
    <location>
        <begin position="112"/>
        <end position="1116"/>
    </location>
</feature>
<dbReference type="GO" id="GO:0003684">
    <property type="term" value="F:damaged DNA binding"/>
    <property type="evidence" value="ECO:0007669"/>
    <property type="project" value="TreeGrafter"/>
</dbReference>
<keyword evidence="5" id="KW-0547">Nucleotide-binding</keyword>
<evidence type="ECO:0000256" key="1">
    <source>
        <dbReference type="ARBA" id="ARBA00004123"/>
    </source>
</evidence>
<keyword evidence="4" id="KW-0158">Chromosome</keyword>
<evidence type="ECO:0000256" key="11">
    <source>
        <dbReference type="ARBA" id="ARBA00023242"/>
    </source>
</evidence>
<dbReference type="GO" id="GO:0030915">
    <property type="term" value="C:Smc5-Smc6 complex"/>
    <property type="evidence" value="ECO:0007669"/>
    <property type="project" value="TreeGrafter"/>
</dbReference>
<evidence type="ECO:0000256" key="8">
    <source>
        <dbReference type="ARBA" id="ARBA00023054"/>
    </source>
</evidence>
<feature type="coiled-coil region" evidence="12">
    <location>
        <begin position="465"/>
        <end position="534"/>
    </location>
</feature>
<dbReference type="HOGENOM" id="CLU_009063_0_0_1"/>
<evidence type="ECO:0000256" key="10">
    <source>
        <dbReference type="ARBA" id="ARBA00023204"/>
    </source>
</evidence>
<evidence type="ECO:0000256" key="6">
    <source>
        <dbReference type="ARBA" id="ARBA00022763"/>
    </source>
</evidence>
<dbReference type="GO" id="GO:0000724">
    <property type="term" value="P:double-strand break repair via homologous recombination"/>
    <property type="evidence" value="ECO:0007669"/>
    <property type="project" value="TreeGrafter"/>
</dbReference>
<organism evidence="15 16">
    <name type="scientific">Hydnomerulius pinastri MD-312</name>
    <dbReference type="NCBI Taxonomy" id="994086"/>
    <lineage>
        <taxon>Eukaryota</taxon>
        <taxon>Fungi</taxon>
        <taxon>Dikarya</taxon>
        <taxon>Basidiomycota</taxon>
        <taxon>Agaricomycotina</taxon>
        <taxon>Agaricomycetes</taxon>
        <taxon>Agaricomycetidae</taxon>
        <taxon>Boletales</taxon>
        <taxon>Boletales incertae sedis</taxon>
        <taxon>Leucogyrophana</taxon>
    </lineage>
</organism>
<dbReference type="PANTHER" id="PTHR19306:SF6">
    <property type="entry name" value="STRUCTURAL MAINTENANCE OF CHROMOSOMES PROTEIN 6"/>
    <property type="match status" value="1"/>
</dbReference>
<evidence type="ECO:0000256" key="9">
    <source>
        <dbReference type="ARBA" id="ARBA00023172"/>
    </source>
</evidence>
<evidence type="ECO:0000256" key="2">
    <source>
        <dbReference type="ARBA" id="ARBA00004286"/>
    </source>
</evidence>
<evidence type="ECO:0000256" key="3">
    <source>
        <dbReference type="ARBA" id="ARBA00006793"/>
    </source>
</evidence>
<dbReference type="Proteomes" id="UP000053820">
    <property type="component" value="Unassembled WGS sequence"/>
</dbReference>
<gene>
    <name evidence="15" type="ORF">HYDPIDRAFT_135740</name>
</gene>